<dbReference type="EMBL" id="CP015961">
    <property type="protein sequence ID" value="ANI91478.1"/>
    <property type="molecule type" value="Genomic_DNA"/>
</dbReference>
<keyword evidence="3" id="KW-1185">Reference proteome</keyword>
<accession>A0A173LIX5</accession>
<evidence type="ECO:0000313" key="2">
    <source>
        <dbReference type="EMBL" id="ANI91478.1"/>
    </source>
</evidence>
<name>A0A173LIX5_9ACTN</name>
<proteinExistence type="predicted"/>
<dbReference type="RefSeq" id="WP_067474511.1">
    <property type="nucleotide sequence ID" value="NZ_CP015961.1"/>
</dbReference>
<keyword evidence="1" id="KW-0812">Transmembrane</keyword>
<reference evidence="2 3" key="1">
    <citation type="submission" date="2016-06" db="EMBL/GenBank/DDBJ databases">
        <title>Complete genome sequence of a saline-alkali tolerant type strain Dietzia timorensis ID05-A0528T.</title>
        <authorList>
            <person name="Wu X."/>
        </authorList>
    </citation>
    <scope>NUCLEOTIDE SEQUENCE [LARGE SCALE GENOMIC DNA]</scope>
    <source>
        <strain evidence="2 3">ID05-A0528</strain>
    </source>
</reference>
<gene>
    <name evidence="2" type="ORF">BJL86_0676</name>
</gene>
<evidence type="ECO:0000256" key="1">
    <source>
        <dbReference type="SAM" id="Phobius"/>
    </source>
</evidence>
<sequence>MHSVLVVLFVALAVFAVGVVALFAGSGFVAWVVRRRPEAKKADALRKKLGRRQPWVVVPAYAVPAAGTARAVAAESNYRLRGIERSRGIRRRPLHVFVSEDPRLYAPSGS</sequence>
<organism evidence="2 3">
    <name type="scientific">Dietzia timorensis</name>
    <dbReference type="NCBI Taxonomy" id="499555"/>
    <lineage>
        <taxon>Bacteria</taxon>
        <taxon>Bacillati</taxon>
        <taxon>Actinomycetota</taxon>
        <taxon>Actinomycetes</taxon>
        <taxon>Mycobacteriales</taxon>
        <taxon>Dietziaceae</taxon>
        <taxon>Dietzia</taxon>
    </lineage>
</organism>
<protein>
    <submittedName>
        <fullName evidence="2">Uncharacterized protein</fullName>
    </submittedName>
</protein>
<evidence type="ECO:0000313" key="3">
    <source>
        <dbReference type="Proteomes" id="UP000186104"/>
    </source>
</evidence>
<keyword evidence="1" id="KW-0472">Membrane</keyword>
<feature type="transmembrane region" description="Helical" evidence="1">
    <location>
        <begin position="6"/>
        <end position="33"/>
    </location>
</feature>
<keyword evidence="1" id="KW-1133">Transmembrane helix</keyword>
<dbReference type="KEGG" id="dtm:BJL86_0676"/>
<dbReference type="AlphaFoldDB" id="A0A173LIX5"/>
<dbReference type="STRING" id="499555.BJL86_0676"/>
<dbReference type="Proteomes" id="UP000186104">
    <property type="component" value="Chromosome"/>
</dbReference>